<dbReference type="Gene3D" id="2.60.40.2390">
    <property type="match status" value="1"/>
</dbReference>
<dbReference type="Pfam" id="PF12975">
    <property type="entry name" value="DUF3859"/>
    <property type="match status" value="1"/>
</dbReference>
<gene>
    <name evidence="2" type="ORF">ACHKAR_05655</name>
</gene>
<feature type="domain" description="DUF3859" evidence="1">
    <location>
        <begin position="9"/>
        <end position="126"/>
    </location>
</feature>
<dbReference type="EMBL" id="JBIPKE010000013">
    <property type="protein sequence ID" value="MFH6982911.1"/>
    <property type="molecule type" value="Genomic_DNA"/>
</dbReference>
<evidence type="ECO:0000313" key="2">
    <source>
        <dbReference type="EMBL" id="MFH6982911.1"/>
    </source>
</evidence>
<dbReference type="InterPro" id="IPR024331">
    <property type="entry name" value="DUF3859"/>
</dbReference>
<comment type="caution">
    <text evidence="2">The sequence shown here is derived from an EMBL/GenBank/DDBJ whole genome shotgun (WGS) entry which is preliminary data.</text>
</comment>
<accession>A0ABW7N629</accession>
<sequence>MKKKNTKTIEIEIINYGAYSEWDRESNELPKFMALTNTVEAVIGAEFGMIVEIRKAKGRYLDFLIEHPPFTDESGAVEPPFRSTFRVKHNPFQFFLGDSIWAPVEDKRGPWKLSILLEDEVLISKTIMIT</sequence>
<evidence type="ECO:0000313" key="3">
    <source>
        <dbReference type="Proteomes" id="UP001610063"/>
    </source>
</evidence>
<name>A0ABW7N629_9BACT</name>
<evidence type="ECO:0000259" key="1">
    <source>
        <dbReference type="Pfam" id="PF12975"/>
    </source>
</evidence>
<reference evidence="2 3" key="1">
    <citation type="journal article" date="2013" name="Int. J. Syst. Evol. Microbiol.">
        <title>Marinoscillum luteum sp. nov., isolated from marine sediment.</title>
        <authorList>
            <person name="Cha I.T."/>
            <person name="Park S.J."/>
            <person name="Kim S.J."/>
            <person name="Kim J.G."/>
            <person name="Jung M.Y."/>
            <person name="Shin K.S."/>
            <person name="Kwon K.K."/>
            <person name="Yang S.H."/>
            <person name="Seo Y.S."/>
            <person name="Rhee S.K."/>
        </authorList>
    </citation>
    <scope>NUCLEOTIDE SEQUENCE [LARGE SCALE GENOMIC DNA]</scope>
    <source>
        <strain evidence="2 3">KCTC 23939</strain>
    </source>
</reference>
<dbReference type="RefSeq" id="WP_395416535.1">
    <property type="nucleotide sequence ID" value="NZ_JBIPKE010000013.1"/>
</dbReference>
<keyword evidence="3" id="KW-1185">Reference proteome</keyword>
<dbReference type="Proteomes" id="UP001610063">
    <property type="component" value="Unassembled WGS sequence"/>
</dbReference>
<organism evidence="2 3">
    <name type="scientific">Marinoscillum luteum</name>
    <dbReference type="NCBI Taxonomy" id="861051"/>
    <lineage>
        <taxon>Bacteria</taxon>
        <taxon>Pseudomonadati</taxon>
        <taxon>Bacteroidota</taxon>
        <taxon>Cytophagia</taxon>
        <taxon>Cytophagales</taxon>
        <taxon>Reichenbachiellaceae</taxon>
        <taxon>Marinoscillum</taxon>
    </lineage>
</organism>
<proteinExistence type="predicted"/>
<protein>
    <submittedName>
        <fullName evidence="2">DUF3859 domain-containing protein</fullName>
    </submittedName>
</protein>